<feature type="transmembrane region" description="Helical" evidence="1">
    <location>
        <begin position="66"/>
        <end position="86"/>
    </location>
</feature>
<accession>A0A5N5U9S7</accession>
<evidence type="ECO:0000313" key="2">
    <source>
        <dbReference type="EMBL" id="KAB7514601.1"/>
    </source>
</evidence>
<gene>
    <name evidence="2" type="ORF">DM867_05635</name>
</gene>
<keyword evidence="1" id="KW-0812">Transmembrane</keyword>
<keyword evidence="1" id="KW-0472">Membrane</keyword>
<dbReference type="AlphaFoldDB" id="A0A5N5U9S7"/>
<dbReference type="Proteomes" id="UP000326865">
    <property type="component" value="Unassembled WGS sequence"/>
</dbReference>
<keyword evidence="1" id="KW-1133">Transmembrane helix</keyword>
<organism evidence="2 3">
    <name type="scientific">Halosegnis rubeus</name>
    <dbReference type="NCBI Taxonomy" id="2212850"/>
    <lineage>
        <taxon>Archaea</taxon>
        <taxon>Methanobacteriati</taxon>
        <taxon>Methanobacteriota</taxon>
        <taxon>Stenosarchaea group</taxon>
        <taxon>Halobacteria</taxon>
        <taxon>Halobacteriales</taxon>
        <taxon>Natronomonadaceae</taxon>
        <taxon>Halosegnis</taxon>
    </lineage>
</organism>
<comment type="caution">
    <text evidence="2">The sequence shown here is derived from an EMBL/GenBank/DDBJ whole genome shotgun (WGS) entry which is preliminary data.</text>
</comment>
<name>A0A5N5U9S7_9EURY</name>
<evidence type="ECO:0000313" key="3">
    <source>
        <dbReference type="Proteomes" id="UP000326865"/>
    </source>
</evidence>
<dbReference type="RefSeq" id="WP_152133859.1">
    <property type="nucleotide sequence ID" value="NZ_QKKZ01000002.1"/>
</dbReference>
<feature type="transmembrane region" description="Helical" evidence="1">
    <location>
        <begin position="92"/>
        <end position="111"/>
    </location>
</feature>
<evidence type="ECO:0000256" key="1">
    <source>
        <dbReference type="SAM" id="Phobius"/>
    </source>
</evidence>
<dbReference type="EMBL" id="QKKZ01000002">
    <property type="protein sequence ID" value="KAB7514601.1"/>
    <property type="molecule type" value="Genomic_DNA"/>
</dbReference>
<keyword evidence="3" id="KW-1185">Reference proteome</keyword>
<reference evidence="2 3" key="1">
    <citation type="submission" date="2019-10" db="EMBL/GenBank/DDBJ databases">
        <title>Unraveling microbial dark matter from salterns through culturing: the case of the genus Halosegnis.</title>
        <authorList>
            <person name="Duran-Viseras A."/>
            <person name="Andrei A.-S."/>
            <person name="Vera-Gargallo B."/>
            <person name="Ghai R."/>
            <person name="Sanchez-Porro C."/>
            <person name="Ventosa A."/>
        </authorList>
    </citation>
    <scope>NUCLEOTIDE SEQUENCE [LARGE SCALE GENOMIC DNA]</scope>
    <source>
        <strain evidence="2 3">F18-79</strain>
    </source>
</reference>
<sequence length="112" mass="11979">MNSTGTFPESLPPILEESVPIAGIMAILAAATLNFYVKKRASNQKESAGNFGEKKNYSRAESSSKIALASAILGLIPYILSVAGIFNEIANIVLGVLVFFWVVSTIISIFLL</sequence>
<protein>
    <submittedName>
        <fullName evidence="2">Uncharacterized protein</fullName>
    </submittedName>
</protein>
<feature type="transmembrane region" description="Helical" evidence="1">
    <location>
        <begin position="20"/>
        <end position="37"/>
    </location>
</feature>
<proteinExistence type="predicted"/>